<protein>
    <submittedName>
        <fullName evidence="8">RagB/SusD family nutrient uptake outer membrane protein</fullName>
    </submittedName>
</protein>
<dbReference type="Proteomes" id="UP001501682">
    <property type="component" value="Unassembled WGS sequence"/>
</dbReference>
<keyword evidence="4" id="KW-0472">Membrane</keyword>
<dbReference type="EMBL" id="BAABCB010000019">
    <property type="protein sequence ID" value="GAA4244171.1"/>
    <property type="molecule type" value="Genomic_DNA"/>
</dbReference>
<proteinExistence type="inferred from homology"/>
<evidence type="ECO:0000259" key="6">
    <source>
        <dbReference type="Pfam" id="PF07980"/>
    </source>
</evidence>
<gene>
    <name evidence="8" type="ORF">GCM10022292_21660</name>
</gene>
<keyword evidence="9" id="KW-1185">Reference proteome</keyword>
<dbReference type="Gene3D" id="1.25.40.390">
    <property type="match status" value="1"/>
</dbReference>
<keyword evidence="5" id="KW-0998">Cell outer membrane</keyword>
<evidence type="ECO:0000313" key="9">
    <source>
        <dbReference type="Proteomes" id="UP001501682"/>
    </source>
</evidence>
<dbReference type="InterPro" id="IPR012944">
    <property type="entry name" value="SusD_RagB_dom"/>
</dbReference>
<dbReference type="InterPro" id="IPR011990">
    <property type="entry name" value="TPR-like_helical_dom_sf"/>
</dbReference>
<evidence type="ECO:0000256" key="4">
    <source>
        <dbReference type="ARBA" id="ARBA00023136"/>
    </source>
</evidence>
<evidence type="ECO:0000256" key="1">
    <source>
        <dbReference type="ARBA" id="ARBA00004442"/>
    </source>
</evidence>
<sequence length="473" mass="52446">MKKHLAILTLVITTAFVSCSDQLDRYPVDSLVEETAYNTVTDLQYGLNAVIGNYNYNYIIGFNSLFTDNTQLGVDNGGQEVPYHNQVLNPGSAAINGNAVLWFSRYSNINDMNRLLVSASTITPSADELDTYNNILAQTYAFRALAHYELLLYYGLDLTDDSALGVPYVDYVSSDATPGRDTVGDVVTRINEDLDQALALFPAGTNDINFATPDFVTFLRARMALETGDNLGAINLCNSLIADYPLADVSQYYGMFNEDADKTEVVFNYDNVQGFDYAINFLWNFSGQGPKFEISNELYSLYDDNDIRKTVILDPVSDIDEEVLVIGKYPINADTQAINDFKAMRISEIYLIRAEAYAKTTQFDLAADDVNAVRAARHTVAVDDVEYDSLLEAIEGIITERRLELAFEGHRYTDIKRVRAITSKGIERSEDLGDCDGAAPCSLPASSKEFILPIPQGELNGNPVIREQQAPGY</sequence>
<reference evidence="9" key="1">
    <citation type="journal article" date="2019" name="Int. J. Syst. Evol. Microbiol.">
        <title>The Global Catalogue of Microorganisms (GCM) 10K type strain sequencing project: providing services to taxonomists for standard genome sequencing and annotation.</title>
        <authorList>
            <consortium name="The Broad Institute Genomics Platform"/>
            <consortium name="The Broad Institute Genome Sequencing Center for Infectious Disease"/>
            <person name="Wu L."/>
            <person name="Ma J."/>
        </authorList>
    </citation>
    <scope>NUCLEOTIDE SEQUENCE [LARGE SCALE GENOMIC DNA]</scope>
    <source>
        <strain evidence="9">JCM 17633</strain>
    </source>
</reference>
<dbReference type="RefSeq" id="WP_344714569.1">
    <property type="nucleotide sequence ID" value="NZ_BAABCB010000019.1"/>
</dbReference>
<organism evidence="8 9">
    <name type="scientific">Winogradskyella damuponensis</name>
    <dbReference type="NCBI Taxonomy" id="943939"/>
    <lineage>
        <taxon>Bacteria</taxon>
        <taxon>Pseudomonadati</taxon>
        <taxon>Bacteroidota</taxon>
        <taxon>Flavobacteriia</taxon>
        <taxon>Flavobacteriales</taxon>
        <taxon>Flavobacteriaceae</taxon>
        <taxon>Winogradskyella</taxon>
    </lineage>
</organism>
<evidence type="ECO:0000313" key="8">
    <source>
        <dbReference type="EMBL" id="GAA4244171.1"/>
    </source>
</evidence>
<dbReference type="PROSITE" id="PS51257">
    <property type="entry name" value="PROKAR_LIPOPROTEIN"/>
    <property type="match status" value="1"/>
</dbReference>
<accession>A0ABP8CW99</accession>
<comment type="subcellular location">
    <subcellularLocation>
        <location evidence="1">Cell outer membrane</location>
    </subcellularLocation>
</comment>
<dbReference type="SUPFAM" id="SSF48452">
    <property type="entry name" value="TPR-like"/>
    <property type="match status" value="1"/>
</dbReference>
<comment type="caution">
    <text evidence="8">The sequence shown here is derived from an EMBL/GenBank/DDBJ whole genome shotgun (WGS) entry which is preliminary data.</text>
</comment>
<dbReference type="Pfam" id="PF07980">
    <property type="entry name" value="SusD_RagB"/>
    <property type="match status" value="1"/>
</dbReference>
<feature type="domain" description="SusD-like N-terminal" evidence="7">
    <location>
        <begin position="46"/>
        <end position="205"/>
    </location>
</feature>
<comment type="similarity">
    <text evidence="2">Belongs to the SusD family.</text>
</comment>
<evidence type="ECO:0000256" key="2">
    <source>
        <dbReference type="ARBA" id="ARBA00006275"/>
    </source>
</evidence>
<evidence type="ECO:0000256" key="5">
    <source>
        <dbReference type="ARBA" id="ARBA00023237"/>
    </source>
</evidence>
<name>A0ABP8CW99_9FLAO</name>
<evidence type="ECO:0000259" key="7">
    <source>
        <dbReference type="Pfam" id="PF14322"/>
    </source>
</evidence>
<evidence type="ECO:0000256" key="3">
    <source>
        <dbReference type="ARBA" id="ARBA00022729"/>
    </source>
</evidence>
<dbReference type="Pfam" id="PF14322">
    <property type="entry name" value="SusD-like_3"/>
    <property type="match status" value="1"/>
</dbReference>
<dbReference type="InterPro" id="IPR033985">
    <property type="entry name" value="SusD-like_N"/>
</dbReference>
<feature type="domain" description="RagB/SusD" evidence="6">
    <location>
        <begin position="338"/>
        <end position="473"/>
    </location>
</feature>
<keyword evidence="3" id="KW-0732">Signal</keyword>